<protein>
    <submittedName>
        <fullName evidence="1">Uncharacterized protein</fullName>
    </submittedName>
</protein>
<evidence type="ECO:0000313" key="1">
    <source>
        <dbReference type="EMBL" id="CAI9959936.1"/>
    </source>
</evidence>
<dbReference type="EMBL" id="CAXDID020000440">
    <property type="protein sequence ID" value="CAL6091988.1"/>
    <property type="molecule type" value="Genomic_DNA"/>
</dbReference>
<dbReference type="Proteomes" id="UP001642409">
    <property type="component" value="Unassembled WGS sequence"/>
</dbReference>
<dbReference type="EMBL" id="CATOUU010000925">
    <property type="protein sequence ID" value="CAI9959936.1"/>
    <property type="molecule type" value="Genomic_DNA"/>
</dbReference>
<name>A0AA86UQ00_9EUKA</name>
<organism evidence="1">
    <name type="scientific">Hexamita inflata</name>
    <dbReference type="NCBI Taxonomy" id="28002"/>
    <lineage>
        <taxon>Eukaryota</taxon>
        <taxon>Metamonada</taxon>
        <taxon>Diplomonadida</taxon>
        <taxon>Hexamitidae</taxon>
        <taxon>Hexamitinae</taxon>
        <taxon>Hexamita</taxon>
    </lineage>
</organism>
<evidence type="ECO:0000313" key="2">
    <source>
        <dbReference type="EMBL" id="CAL6091988.1"/>
    </source>
</evidence>
<dbReference type="AlphaFoldDB" id="A0AA86UQ00"/>
<keyword evidence="3" id="KW-1185">Reference proteome</keyword>
<comment type="caution">
    <text evidence="1">The sequence shown here is derived from an EMBL/GenBank/DDBJ whole genome shotgun (WGS) entry which is preliminary data.</text>
</comment>
<evidence type="ECO:0000313" key="3">
    <source>
        <dbReference type="Proteomes" id="UP001642409"/>
    </source>
</evidence>
<reference evidence="1" key="1">
    <citation type="submission" date="2023-06" db="EMBL/GenBank/DDBJ databases">
        <authorList>
            <person name="Kurt Z."/>
        </authorList>
    </citation>
    <scope>NUCLEOTIDE SEQUENCE</scope>
</reference>
<dbReference type="InterPro" id="IPR012337">
    <property type="entry name" value="RNaseH-like_sf"/>
</dbReference>
<proteinExistence type="predicted"/>
<reference evidence="2 3" key="2">
    <citation type="submission" date="2024-07" db="EMBL/GenBank/DDBJ databases">
        <authorList>
            <person name="Akdeniz Z."/>
        </authorList>
    </citation>
    <scope>NUCLEOTIDE SEQUENCE [LARGE SCALE GENOMIC DNA]</scope>
</reference>
<sequence length="527" mass="62272">MPKLDFVRQNVLEFYALEHGQLHCLMCRQKFPVNGQHYECCARPRTDQLENHLLDVEFHDHEFTIAQIRAGRHQLFDVQVYSQEQREKDVLNFIVNYGFSFRTIEDPIFQKLTNVYHTRQWFADTLSQRAEEIKQTQFDIYEKSVDQWQRTPFVLFLDGWLSSIATGSRHLFCFMIKTPVNIHFVGLKWTEESNNSLWLAKTIKQLVEELEETGRLRLVAFCGDNASVNIASAKLLVGEKVETYKDLDKQTLDYLNFQRPIPMLNCACHSLDLALGDYVSKFKIKEKLKRACDAFNVRFDYCPTRWFSLYTNMREVCNIDKLITKLISDAIGELERNGCSQEQARNIMIWLKQDLRDLKNKMSEKTLDQAKKMIKIIEERETKHFGNHYEIAEYNRLLKHDTQCTYAELEASCIKMKDMFGVYSNCKHIWEYKHAQVPQSTLEEPLSYQYANVCSQTAYMCSILEALVVGEAEIERSFSFLRRQLDYTRSRLSPSTLEKLLYIRIHDNMDYNKQIEEFNEFQDEEVE</sequence>
<accession>A0AA86UQ00</accession>
<gene>
    <name evidence="1" type="ORF">HINF_LOCUS47581</name>
    <name evidence="2" type="ORF">HINF_LOCUS66050</name>
</gene>
<dbReference type="SUPFAM" id="SSF53098">
    <property type="entry name" value="Ribonuclease H-like"/>
    <property type="match status" value="1"/>
</dbReference>